<accession>A0A319EIV0</accession>
<protein>
    <submittedName>
        <fullName evidence="2">Uncharacterized protein</fullName>
    </submittedName>
</protein>
<dbReference type="VEuPathDB" id="FungiDB:BO71DRAFT_401833"/>
<keyword evidence="1" id="KW-0812">Transmembrane</keyword>
<evidence type="ECO:0000313" key="2">
    <source>
        <dbReference type="EMBL" id="PYH90882.1"/>
    </source>
</evidence>
<name>A0A319EIV0_9EURO</name>
<keyword evidence="1" id="KW-0472">Membrane</keyword>
<keyword evidence="1" id="KW-1133">Transmembrane helix</keyword>
<sequence>MDVCYQDAVWCRWRGEYPLLRCPLPCHHNPVITVRSDSKHASHNAGFPGRKHFCMTLYVCGWLAVCIFPALFTIVDGLGIQQTGEFEEAPSQESDICKNVERWLLPSLSALMQVIMAPPFLFSF</sequence>
<dbReference type="AlphaFoldDB" id="A0A319EIV0"/>
<organism evidence="2 3">
    <name type="scientific">Aspergillus ellipticus CBS 707.79</name>
    <dbReference type="NCBI Taxonomy" id="1448320"/>
    <lineage>
        <taxon>Eukaryota</taxon>
        <taxon>Fungi</taxon>
        <taxon>Dikarya</taxon>
        <taxon>Ascomycota</taxon>
        <taxon>Pezizomycotina</taxon>
        <taxon>Eurotiomycetes</taxon>
        <taxon>Eurotiomycetidae</taxon>
        <taxon>Eurotiales</taxon>
        <taxon>Aspergillaceae</taxon>
        <taxon>Aspergillus</taxon>
        <taxon>Aspergillus subgen. Circumdati</taxon>
    </lineage>
</organism>
<reference evidence="2 3" key="1">
    <citation type="submission" date="2018-02" db="EMBL/GenBank/DDBJ databases">
        <title>The genomes of Aspergillus section Nigri reveals drivers in fungal speciation.</title>
        <authorList>
            <consortium name="DOE Joint Genome Institute"/>
            <person name="Vesth T.C."/>
            <person name="Nybo J."/>
            <person name="Theobald S."/>
            <person name="Brandl J."/>
            <person name="Frisvad J.C."/>
            <person name="Nielsen K.F."/>
            <person name="Lyhne E.K."/>
            <person name="Kogle M.E."/>
            <person name="Kuo A."/>
            <person name="Riley R."/>
            <person name="Clum A."/>
            <person name="Nolan M."/>
            <person name="Lipzen A."/>
            <person name="Salamov A."/>
            <person name="Henrissat B."/>
            <person name="Wiebenga A."/>
            <person name="De vries R.P."/>
            <person name="Grigoriev I.V."/>
            <person name="Mortensen U.H."/>
            <person name="Andersen M.R."/>
            <person name="Baker S.E."/>
        </authorList>
    </citation>
    <scope>NUCLEOTIDE SEQUENCE [LARGE SCALE GENOMIC DNA]</scope>
    <source>
        <strain evidence="2 3">CBS 707.79</strain>
    </source>
</reference>
<dbReference type="Proteomes" id="UP000247810">
    <property type="component" value="Unassembled WGS sequence"/>
</dbReference>
<evidence type="ECO:0000256" key="1">
    <source>
        <dbReference type="SAM" id="Phobius"/>
    </source>
</evidence>
<feature type="transmembrane region" description="Helical" evidence="1">
    <location>
        <begin position="55"/>
        <end position="75"/>
    </location>
</feature>
<gene>
    <name evidence="2" type="ORF">BO71DRAFT_401833</name>
</gene>
<dbReference type="EMBL" id="KZ825965">
    <property type="protein sequence ID" value="PYH90882.1"/>
    <property type="molecule type" value="Genomic_DNA"/>
</dbReference>
<proteinExistence type="predicted"/>
<evidence type="ECO:0000313" key="3">
    <source>
        <dbReference type="Proteomes" id="UP000247810"/>
    </source>
</evidence>
<keyword evidence="3" id="KW-1185">Reference proteome</keyword>